<evidence type="ECO:0000313" key="1">
    <source>
        <dbReference type="EMBL" id="TCV87241.1"/>
    </source>
</evidence>
<reference evidence="2 4" key="2">
    <citation type="submission" date="2019-05" db="EMBL/GenBank/DDBJ databases">
        <title>Pasteurellaceae isolates from reptiles.</title>
        <authorList>
            <person name="Bojesen A.M."/>
            <person name="Lund E."/>
        </authorList>
    </citation>
    <scope>NUCLEOTIDE SEQUENCE [LARGE SCALE GENOMIC DNA]</scope>
    <source>
        <strain evidence="2 4">ELNT2x</strain>
    </source>
</reference>
<accession>A0A4R3Y6Y6</accession>
<dbReference type="EMBL" id="VDGV01000070">
    <property type="protein sequence ID" value="TNG91283.1"/>
    <property type="molecule type" value="Genomic_DNA"/>
</dbReference>
<sequence length="60" mass="7012">MKEIDLKKKRELDQAEKTDKPKVQVTLEWADHAELVERAKTKGVKTGTLARMLILEQMYQ</sequence>
<dbReference type="Proteomes" id="UP000305526">
    <property type="component" value="Unassembled WGS sequence"/>
</dbReference>
<proteinExistence type="predicted"/>
<evidence type="ECO:0000313" key="3">
    <source>
        <dbReference type="Proteomes" id="UP000294619"/>
    </source>
</evidence>
<name>A0A4R3Y6Y6_9PAST</name>
<organism evidence="1 3">
    <name type="scientific">Testudinibacter aquarius</name>
    <dbReference type="NCBI Taxonomy" id="1524974"/>
    <lineage>
        <taxon>Bacteria</taxon>
        <taxon>Pseudomonadati</taxon>
        <taxon>Pseudomonadota</taxon>
        <taxon>Gammaproteobacteria</taxon>
        <taxon>Pasteurellales</taxon>
        <taxon>Pasteurellaceae</taxon>
        <taxon>Testudinibacter</taxon>
    </lineage>
</organism>
<dbReference type="EMBL" id="SMCP01000005">
    <property type="protein sequence ID" value="TCV87241.1"/>
    <property type="molecule type" value="Genomic_DNA"/>
</dbReference>
<protein>
    <submittedName>
        <fullName evidence="1">Uncharacterized protein</fullName>
    </submittedName>
</protein>
<gene>
    <name evidence="1" type="ORF">EDC16_105160</name>
    <name evidence="2" type="ORF">FHQ21_08260</name>
</gene>
<comment type="caution">
    <text evidence="1">The sequence shown here is derived from an EMBL/GenBank/DDBJ whole genome shotgun (WGS) entry which is preliminary data.</text>
</comment>
<keyword evidence="4" id="KW-1185">Reference proteome</keyword>
<evidence type="ECO:0000313" key="2">
    <source>
        <dbReference type="EMBL" id="TNG91283.1"/>
    </source>
</evidence>
<dbReference type="AlphaFoldDB" id="A0A4R3Y6Y6"/>
<evidence type="ECO:0000313" key="4">
    <source>
        <dbReference type="Proteomes" id="UP000305526"/>
    </source>
</evidence>
<reference evidence="1 3" key="1">
    <citation type="submission" date="2019-03" db="EMBL/GenBank/DDBJ databases">
        <title>Genomic Encyclopedia of Type Strains, Phase IV (KMG-IV): sequencing the most valuable type-strain genomes for metagenomic binning, comparative biology and taxonomic classification.</title>
        <authorList>
            <person name="Goeker M."/>
        </authorList>
    </citation>
    <scope>NUCLEOTIDE SEQUENCE [LARGE SCALE GENOMIC DNA]</scope>
    <source>
        <strain evidence="1 3">DSM 28140</strain>
    </source>
</reference>
<dbReference type="Proteomes" id="UP000294619">
    <property type="component" value="Unassembled WGS sequence"/>
</dbReference>
<dbReference type="RefSeq" id="WP_132966725.1">
    <property type="nucleotide sequence ID" value="NZ_LEKL01000064.1"/>
</dbReference>